<evidence type="ECO:0000256" key="9">
    <source>
        <dbReference type="ARBA" id="ARBA00022908"/>
    </source>
</evidence>
<keyword evidence="11" id="KW-0239">DNA-directed DNA polymerase</keyword>
<dbReference type="PROSITE" id="PS50994">
    <property type="entry name" value="INTEGRASE"/>
    <property type="match status" value="1"/>
</dbReference>
<keyword evidence="6" id="KW-0378">Hydrolase</keyword>
<accession>A0A0L6VDL7</accession>
<keyword evidence="5" id="KW-0255">Endonuclease</keyword>
<proteinExistence type="predicted"/>
<dbReference type="GO" id="GO:0015074">
    <property type="term" value="P:DNA integration"/>
    <property type="evidence" value="ECO:0007669"/>
    <property type="project" value="UniProtKB-KW"/>
</dbReference>
<comment type="catalytic activity">
    <reaction evidence="13">
        <text>DNA(n) + a 2'-deoxyribonucleoside 5'-triphosphate = DNA(n+1) + diphosphate</text>
        <dbReference type="Rhea" id="RHEA:22508"/>
        <dbReference type="Rhea" id="RHEA-COMP:17339"/>
        <dbReference type="Rhea" id="RHEA-COMP:17340"/>
        <dbReference type="ChEBI" id="CHEBI:33019"/>
        <dbReference type="ChEBI" id="CHEBI:61560"/>
        <dbReference type="ChEBI" id="CHEBI:173112"/>
        <dbReference type="EC" id="2.7.7.49"/>
    </reaction>
</comment>
<keyword evidence="10" id="KW-0695">RNA-directed DNA polymerase</keyword>
<organism evidence="16 17">
    <name type="scientific">Puccinia sorghi</name>
    <dbReference type="NCBI Taxonomy" id="27349"/>
    <lineage>
        <taxon>Eukaryota</taxon>
        <taxon>Fungi</taxon>
        <taxon>Dikarya</taxon>
        <taxon>Basidiomycota</taxon>
        <taxon>Pucciniomycotina</taxon>
        <taxon>Pucciniomycetes</taxon>
        <taxon>Pucciniales</taxon>
        <taxon>Pucciniaceae</taxon>
        <taxon>Puccinia</taxon>
    </lineage>
</organism>
<keyword evidence="8" id="KW-0694">RNA-binding</keyword>
<keyword evidence="9" id="KW-0229">DNA integration</keyword>
<evidence type="ECO:0000256" key="6">
    <source>
        <dbReference type="ARBA" id="ARBA00022801"/>
    </source>
</evidence>
<dbReference type="OrthoDB" id="1750614at2759"/>
<dbReference type="GO" id="GO:0003964">
    <property type="term" value="F:RNA-directed DNA polymerase activity"/>
    <property type="evidence" value="ECO:0007669"/>
    <property type="project" value="UniProtKB-KW"/>
</dbReference>
<keyword evidence="7" id="KW-0460">Magnesium</keyword>
<comment type="caution">
    <text evidence="16">The sequence shown here is derived from an EMBL/GenBank/DDBJ whole genome shotgun (WGS) entry which is preliminary data.</text>
</comment>
<gene>
    <name evidence="16" type="ORF">VP01_187g5</name>
</gene>
<keyword evidence="11" id="KW-0808">Transferase</keyword>
<evidence type="ECO:0000256" key="3">
    <source>
        <dbReference type="ARBA" id="ARBA00022722"/>
    </source>
</evidence>
<evidence type="ECO:0000313" key="16">
    <source>
        <dbReference type="EMBL" id="KNZ58672.1"/>
    </source>
</evidence>
<evidence type="ECO:0000256" key="14">
    <source>
        <dbReference type="ARBA" id="ARBA00049244"/>
    </source>
</evidence>
<evidence type="ECO:0000256" key="1">
    <source>
        <dbReference type="ARBA" id="ARBA00022578"/>
    </source>
</evidence>
<evidence type="ECO:0000256" key="10">
    <source>
        <dbReference type="ARBA" id="ARBA00022918"/>
    </source>
</evidence>
<evidence type="ECO:0000256" key="4">
    <source>
        <dbReference type="ARBA" id="ARBA00022723"/>
    </source>
</evidence>
<comment type="catalytic activity">
    <reaction evidence="14">
        <text>DNA(n) + a 2'-deoxyribonucleoside 5'-triphosphate = DNA(n+1) + diphosphate</text>
        <dbReference type="Rhea" id="RHEA:22508"/>
        <dbReference type="Rhea" id="RHEA-COMP:17339"/>
        <dbReference type="Rhea" id="RHEA-COMP:17340"/>
        <dbReference type="ChEBI" id="CHEBI:33019"/>
        <dbReference type="ChEBI" id="CHEBI:61560"/>
        <dbReference type="ChEBI" id="CHEBI:173112"/>
        <dbReference type="EC" id="2.7.7.7"/>
    </reaction>
</comment>
<feature type="domain" description="Integrase catalytic" evidence="15">
    <location>
        <begin position="117"/>
        <end position="212"/>
    </location>
</feature>
<evidence type="ECO:0000256" key="2">
    <source>
        <dbReference type="ARBA" id="ARBA00022695"/>
    </source>
</evidence>
<evidence type="ECO:0000256" key="13">
    <source>
        <dbReference type="ARBA" id="ARBA00048173"/>
    </source>
</evidence>
<evidence type="ECO:0000313" key="17">
    <source>
        <dbReference type="Proteomes" id="UP000037035"/>
    </source>
</evidence>
<dbReference type="EMBL" id="LAVV01006703">
    <property type="protein sequence ID" value="KNZ58672.1"/>
    <property type="molecule type" value="Genomic_DNA"/>
</dbReference>
<evidence type="ECO:0000256" key="8">
    <source>
        <dbReference type="ARBA" id="ARBA00022884"/>
    </source>
</evidence>
<dbReference type="GO" id="GO:0016787">
    <property type="term" value="F:hydrolase activity"/>
    <property type="evidence" value="ECO:0007669"/>
    <property type="project" value="UniProtKB-KW"/>
</dbReference>
<protein>
    <recommendedName>
        <fullName evidence="15">Integrase catalytic domain-containing protein</fullName>
    </recommendedName>
</protein>
<evidence type="ECO:0000256" key="11">
    <source>
        <dbReference type="ARBA" id="ARBA00022932"/>
    </source>
</evidence>
<dbReference type="GO" id="GO:0003887">
    <property type="term" value="F:DNA-directed DNA polymerase activity"/>
    <property type="evidence" value="ECO:0007669"/>
    <property type="project" value="UniProtKB-KW"/>
</dbReference>
<dbReference type="GO" id="GO:0005634">
    <property type="term" value="C:nucleus"/>
    <property type="evidence" value="ECO:0007669"/>
    <property type="project" value="UniProtKB-ARBA"/>
</dbReference>
<dbReference type="GO" id="GO:0003723">
    <property type="term" value="F:RNA binding"/>
    <property type="evidence" value="ECO:0007669"/>
    <property type="project" value="UniProtKB-KW"/>
</dbReference>
<dbReference type="Gene3D" id="3.30.420.10">
    <property type="entry name" value="Ribonuclease H-like superfamily/Ribonuclease H"/>
    <property type="match status" value="1"/>
</dbReference>
<dbReference type="PANTHER" id="PTHR42648:SF11">
    <property type="entry name" value="TRANSPOSON TY4-P GAG-POL POLYPROTEIN"/>
    <property type="match status" value="1"/>
</dbReference>
<dbReference type="PANTHER" id="PTHR42648">
    <property type="entry name" value="TRANSPOSASE, PUTATIVE-RELATED"/>
    <property type="match status" value="1"/>
</dbReference>
<keyword evidence="2" id="KW-0548">Nucleotidyltransferase</keyword>
<keyword evidence="12" id="KW-0233">DNA recombination</keyword>
<evidence type="ECO:0000256" key="12">
    <source>
        <dbReference type="ARBA" id="ARBA00023172"/>
    </source>
</evidence>
<keyword evidence="17" id="KW-1185">Reference proteome</keyword>
<dbReference type="GO" id="GO:0032196">
    <property type="term" value="P:transposition"/>
    <property type="evidence" value="ECO:0007669"/>
    <property type="project" value="UniProtKB-KW"/>
</dbReference>
<dbReference type="InterPro" id="IPR039537">
    <property type="entry name" value="Retrotran_Ty1/copia-like"/>
</dbReference>
<keyword evidence="4" id="KW-0479">Metal-binding</keyword>
<keyword evidence="3" id="KW-0540">Nuclease</keyword>
<dbReference type="GO" id="GO:0046872">
    <property type="term" value="F:metal ion binding"/>
    <property type="evidence" value="ECO:0007669"/>
    <property type="project" value="UniProtKB-KW"/>
</dbReference>
<evidence type="ECO:0000259" key="15">
    <source>
        <dbReference type="PROSITE" id="PS50994"/>
    </source>
</evidence>
<dbReference type="GO" id="GO:0004519">
    <property type="term" value="F:endonuclease activity"/>
    <property type="evidence" value="ECO:0007669"/>
    <property type="project" value="UniProtKB-KW"/>
</dbReference>
<dbReference type="InterPro" id="IPR001584">
    <property type="entry name" value="Integrase_cat-core"/>
</dbReference>
<dbReference type="Proteomes" id="UP000037035">
    <property type="component" value="Unassembled WGS sequence"/>
</dbReference>
<sequence>MPLREQNSSTHISGNSEPMLYSYFLRAGEVLDSPGVKTLKLDPCCETCATTKATKVAVSLPLRDKSVNYCQYILNIQDLALGLVSAIPLKSWGCATDEVIWWIVQFMTISKWAVRRLKTENALEFVVSKALSEYLSRMGIIHEKSAPHEHHKNSAVEQTNRTLTDISRALIHSRALPLNLWLYVFCQAAYIFNRILHQGKDITPIERVLGRCGNPVIYLEIHQSTLWTQVTIKNINARSHSEDLTQGGM</sequence>
<dbReference type="InterPro" id="IPR036397">
    <property type="entry name" value="RNaseH_sf"/>
</dbReference>
<evidence type="ECO:0000256" key="5">
    <source>
        <dbReference type="ARBA" id="ARBA00022759"/>
    </source>
</evidence>
<dbReference type="GO" id="GO:0006310">
    <property type="term" value="P:DNA recombination"/>
    <property type="evidence" value="ECO:0007669"/>
    <property type="project" value="UniProtKB-KW"/>
</dbReference>
<reference evidence="16 17" key="1">
    <citation type="submission" date="2015-08" db="EMBL/GenBank/DDBJ databases">
        <title>Next Generation Sequencing and Analysis of the Genome of Puccinia sorghi L Schw, the Causal Agent of Maize Common Rust.</title>
        <authorList>
            <person name="Rochi L."/>
            <person name="Burguener G."/>
            <person name="Darino M."/>
            <person name="Turjanski A."/>
            <person name="Kreff E."/>
            <person name="Dieguez M.J."/>
            <person name="Sacco F."/>
        </authorList>
    </citation>
    <scope>NUCLEOTIDE SEQUENCE [LARGE SCALE GENOMIC DNA]</scope>
    <source>
        <strain evidence="16 17">RO10H11247</strain>
    </source>
</reference>
<dbReference type="InterPro" id="IPR012337">
    <property type="entry name" value="RNaseH-like_sf"/>
</dbReference>
<keyword evidence="1" id="KW-0815">Transposition</keyword>
<dbReference type="AlphaFoldDB" id="A0A0L6VDL7"/>
<evidence type="ECO:0000256" key="7">
    <source>
        <dbReference type="ARBA" id="ARBA00022842"/>
    </source>
</evidence>
<dbReference type="SUPFAM" id="SSF53098">
    <property type="entry name" value="Ribonuclease H-like"/>
    <property type="match status" value="1"/>
</dbReference>
<dbReference type="VEuPathDB" id="FungiDB:VP01_187g5"/>
<name>A0A0L6VDL7_9BASI</name>